<proteinExistence type="predicted"/>
<dbReference type="RefSeq" id="WP_204042732.1">
    <property type="nucleotide sequence ID" value="NZ_BOOA01000035.1"/>
</dbReference>
<protein>
    <submittedName>
        <fullName evidence="1">Uncharacterized protein</fullName>
    </submittedName>
</protein>
<gene>
    <name evidence="1" type="ORF">Aph01nite_43480</name>
</gene>
<comment type="caution">
    <text evidence="1">The sequence shown here is derived from an EMBL/GenBank/DDBJ whole genome shotgun (WGS) entry which is preliminary data.</text>
</comment>
<dbReference type="Proteomes" id="UP000640052">
    <property type="component" value="Unassembled WGS sequence"/>
</dbReference>
<evidence type="ECO:0000313" key="2">
    <source>
        <dbReference type="Proteomes" id="UP000640052"/>
    </source>
</evidence>
<organism evidence="1 2">
    <name type="scientific">Acrocarpospora phusangensis</name>
    <dbReference type="NCBI Taxonomy" id="1070424"/>
    <lineage>
        <taxon>Bacteria</taxon>
        <taxon>Bacillati</taxon>
        <taxon>Actinomycetota</taxon>
        <taxon>Actinomycetes</taxon>
        <taxon>Streptosporangiales</taxon>
        <taxon>Streptosporangiaceae</taxon>
        <taxon>Acrocarpospora</taxon>
    </lineage>
</organism>
<accession>A0A919QEJ9</accession>
<sequence>MPETDAMLPAAELRAVRAEAEVARLRAGEASKPVAEGVRLDPAAWIRRWNDASPEKRLAWANRILDLLAEESRCFLLDHDGAVERVSEMELTLSRVMDLVDQLNVRAAEAQAAGASGEEKRWRSLADMVSTALDPGAEQT</sequence>
<evidence type="ECO:0000313" key="1">
    <source>
        <dbReference type="EMBL" id="GIH26038.1"/>
    </source>
</evidence>
<keyword evidence="2" id="KW-1185">Reference proteome</keyword>
<name>A0A919QEJ9_9ACTN</name>
<dbReference type="AlphaFoldDB" id="A0A919QEJ9"/>
<dbReference type="EMBL" id="BOOA01000035">
    <property type="protein sequence ID" value="GIH26038.1"/>
    <property type="molecule type" value="Genomic_DNA"/>
</dbReference>
<reference evidence="1" key="1">
    <citation type="submission" date="2021-01" db="EMBL/GenBank/DDBJ databases">
        <title>Whole genome shotgun sequence of Acrocarpospora phusangensis NBRC 108782.</title>
        <authorList>
            <person name="Komaki H."/>
            <person name="Tamura T."/>
        </authorList>
    </citation>
    <scope>NUCLEOTIDE SEQUENCE</scope>
    <source>
        <strain evidence="1">NBRC 108782</strain>
    </source>
</reference>